<dbReference type="InterPro" id="IPR007272">
    <property type="entry name" value="Sulf_transp_TsuA/YedE"/>
</dbReference>
<dbReference type="Proteomes" id="UP000593567">
    <property type="component" value="Unassembled WGS sequence"/>
</dbReference>
<dbReference type="Pfam" id="PF04143">
    <property type="entry name" value="Sulf_transp"/>
    <property type="match status" value="1"/>
</dbReference>
<evidence type="ECO:0000256" key="9">
    <source>
        <dbReference type="SAM" id="Phobius"/>
    </source>
</evidence>
<feature type="transmembrane region" description="Helical" evidence="9">
    <location>
        <begin position="246"/>
        <end position="271"/>
    </location>
</feature>
<dbReference type="AlphaFoldDB" id="A0A7J7IWN4"/>
<evidence type="ECO:0000313" key="11">
    <source>
        <dbReference type="Proteomes" id="UP000593567"/>
    </source>
</evidence>
<dbReference type="OrthoDB" id="10254418at2759"/>
<keyword evidence="4" id="KW-0997">Cell inner membrane</keyword>
<sequence length="546" mass="60171">MNTQAEYTVAPAEDHFEVRHNGELTITRPRKLDPLPTRPPIRLEPLYSVSNAPSADLVKDGCVNLLCYRCEYRDLSANYQLLKGIKMERQISTIPLVNEKEQNGLNSSSTSMDMTAELSKHKLVTKHSQVSPAEFVQETKEKNDTTSNSDSNNNTEKDTNCVLAGKIITAILTGIYFGWFLQKSTVYKPETIRNQFLFRELIMFKMFFGVLLTSQFVLLLLSYIPQTKPHIEAAKHAYTSSLCQKGIISTITGTFLLGCGMAVAGACPGMVLAQIGSLVPNSAYTVLGGIIGCLLYGLLHKYLVKVTTPSEPYTTHFIYEKIKVPYIALALPCMVLLIATLVLMDVFKPENQKWLDTKEMSNNETSDLRPKLKLSTCGEASSWFTEEMWSPSMCGVILGLIQLPIILVLTDTMGSSSGYMAITSQWVVTKRLKEMFPYMARAKSSIEHYWMVFYIIAAALGAALAALSSCTFFKASGPVWWQGLLGGFLMLFGSRLGSGCTSGHGISGAALLVGLSWIAVPSMFAGGICTAFAMEYSGTNLYVDTW</sequence>
<dbReference type="GO" id="GO:0005886">
    <property type="term" value="C:plasma membrane"/>
    <property type="evidence" value="ECO:0007669"/>
    <property type="project" value="UniProtKB-SubCell"/>
</dbReference>
<keyword evidence="5 9" id="KW-0812">Transmembrane</keyword>
<keyword evidence="11" id="KW-1185">Reference proteome</keyword>
<keyword evidence="2" id="KW-0813">Transport</keyword>
<feature type="transmembrane region" description="Helical" evidence="9">
    <location>
        <begin position="509"/>
        <end position="534"/>
    </location>
</feature>
<evidence type="ECO:0000256" key="3">
    <source>
        <dbReference type="ARBA" id="ARBA00022475"/>
    </source>
</evidence>
<evidence type="ECO:0000256" key="7">
    <source>
        <dbReference type="ARBA" id="ARBA00023136"/>
    </source>
</evidence>
<evidence type="ECO:0000256" key="2">
    <source>
        <dbReference type="ARBA" id="ARBA00022448"/>
    </source>
</evidence>
<evidence type="ECO:0000256" key="4">
    <source>
        <dbReference type="ARBA" id="ARBA00022519"/>
    </source>
</evidence>
<feature type="transmembrane region" description="Helical" evidence="9">
    <location>
        <begin position="283"/>
        <end position="303"/>
    </location>
</feature>
<evidence type="ECO:0000256" key="6">
    <source>
        <dbReference type="ARBA" id="ARBA00022989"/>
    </source>
</evidence>
<gene>
    <name evidence="10" type="ORF">EB796_023868</name>
</gene>
<keyword evidence="7 9" id="KW-0472">Membrane</keyword>
<feature type="compositionally biased region" description="Low complexity" evidence="8">
    <location>
        <begin position="145"/>
        <end position="154"/>
    </location>
</feature>
<keyword evidence="3" id="KW-1003">Cell membrane</keyword>
<feature type="transmembrane region" description="Helical" evidence="9">
    <location>
        <begin position="449"/>
        <end position="467"/>
    </location>
</feature>
<feature type="transmembrane region" description="Helical" evidence="9">
    <location>
        <begin position="161"/>
        <end position="181"/>
    </location>
</feature>
<proteinExistence type="predicted"/>
<keyword evidence="6 9" id="KW-1133">Transmembrane helix</keyword>
<accession>A0A7J7IWN4</accession>
<dbReference type="PANTHER" id="PTHR30574">
    <property type="entry name" value="INNER MEMBRANE PROTEIN YEDE"/>
    <property type="match status" value="1"/>
</dbReference>
<evidence type="ECO:0008006" key="12">
    <source>
        <dbReference type="Google" id="ProtNLM"/>
    </source>
</evidence>
<feature type="region of interest" description="Disordered" evidence="8">
    <location>
        <begin position="134"/>
        <end position="155"/>
    </location>
</feature>
<evidence type="ECO:0000256" key="5">
    <source>
        <dbReference type="ARBA" id="ARBA00022692"/>
    </source>
</evidence>
<feature type="transmembrane region" description="Helical" evidence="9">
    <location>
        <begin position="388"/>
        <end position="410"/>
    </location>
</feature>
<protein>
    <recommendedName>
        <fullName evidence="12">Sulphur transport domain-containing protein</fullName>
    </recommendedName>
</protein>
<dbReference type="PANTHER" id="PTHR30574:SF1">
    <property type="entry name" value="SULPHUR TRANSPORT DOMAIN-CONTAINING PROTEIN"/>
    <property type="match status" value="1"/>
</dbReference>
<comment type="caution">
    <text evidence="10">The sequence shown here is derived from an EMBL/GenBank/DDBJ whole genome shotgun (WGS) entry which is preliminary data.</text>
</comment>
<name>A0A7J7IWN4_BUGNE</name>
<feature type="transmembrane region" description="Helical" evidence="9">
    <location>
        <begin position="201"/>
        <end position="225"/>
    </location>
</feature>
<dbReference type="EMBL" id="VXIV02003358">
    <property type="protein sequence ID" value="KAF6017824.1"/>
    <property type="molecule type" value="Genomic_DNA"/>
</dbReference>
<evidence type="ECO:0000313" key="10">
    <source>
        <dbReference type="EMBL" id="KAF6017824.1"/>
    </source>
</evidence>
<evidence type="ECO:0000256" key="1">
    <source>
        <dbReference type="ARBA" id="ARBA00004429"/>
    </source>
</evidence>
<organism evidence="10 11">
    <name type="scientific">Bugula neritina</name>
    <name type="common">Brown bryozoan</name>
    <name type="synonym">Sertularia neritina</name>
    <dbReference type="NCBI Taxonomy" id="10212"/>
    <lineage>
        <taxon>Eukaryota</taxon>
        <taxon>Metazoa</taxon>
        <taxon>Spiralia</taxon>
        <taxon>Lophotrochozoa</taxon>
        <taxon>Bryozoa</taxon>
        <taxon>Gymnolaemata</taxon>
        <taxon>Cheilostomatida</taxon>
        <taxon>Flustrina</taxon>
        <taxon>Buguloidea</taxon>
        <taxon>Bugulidae</taxon>
        <taxon>Bugula</taxon>
    </lineage>
</organism>
<comment type="subcellular location">
    <subcellularLocation>
        <location evidence="1">Cell inner membrane</location>
        <topology evidence="1">Multi-pass membrane protein</topology>
    </subcellularLocation>
</comment>
<reference evidence="10" key="1">
    <citation type="submission" date="2020-06" db="EMBL/GenBank/DDBJ databases">
        <title>Draft genome of Bugula neritina, a colonial animal packing powerful symbionts and potential medicines.</title>
        <authorList>
            <person name="Rayko M."/>
        </authorList>
    </citation>
    <scope>NUCLEOTIDE SEQUENCE [LARGE SCALE GENOMIC DNA]</scope>
    <source>
        <strain evidence="10">Kwan_BN1</strain>
    </source>
</reference>
<feature type="transmembrane region" description="Helical" evidence="9">
    <location>
        <begin position="324"/>
        <end position="344"/>
    </location>
</feature>
<evidence type="ECO:0000256" key="8">
    <source>
        <dbReference type="SAM" id="MobiDB-lite"/>
    </source>
</evidence>
<feature type="transmembrane region" description="Helical" evidence="9">
    <location>
        <begin position="479"/>
        <end position="497"/>
    </location>
</feature>